<accession>A0A6A5R260</accession>
<dbReference type="GeneID" id="54347914"/>
<feature type="non-terminal residue" evidence="1">
    <location>
        <position position="1"/>
    </location>
</feature>
<evidence type="ECO:0000313" key="1">
    <source>
        <dbReference type="EMBL" id="KAF1922165.1"/>
    </source>
</evidence>
<organism evidence="1 2">
    <name type="scientific">Didymella exigua CBS 183.55</name>
    <dbReference type="NCBI Taxonomy" id="1150837"/>
    <lineage>
        <taxon>Eukaryota</taxon>
        <taxon>Fungi</taxon>
        <taxon>Dikarya</taxon>
        <taxon>Ascomycota</taxon>
        <taxon>Pezizomycotina</taxon>
        <taxon>Dothideomycetes</taxon>
        <taxon>Pleosporomycetidae</taxon>
        <taxon>Pleosporales</taxon>
        <taxon>Pleosporineae</taxon>
        <taxon>Didymellaceae</taxon>
        <taxon>Didymella</taxon>
    </lineage>
</organism>
<keyword evidence="2" id="KW-1185">Reference proteome</keyword>
<dbReference type="RefSeq" id="XP_033442419.1">
    <property type="nucleotide sequence ID" value="XM_033590253.1"/>
</dbReference>
<protein>
    <submittedName>
        <fullName evidence="1">Uncharacterized protein</fullName>
    </submittedName>
</protein>
<gene>
    <name evidence="1" type="ORF">M421DRAFT_40317</name>
</gene>
<sequence>CEDKMKLAAELTERLVERSVRGLATLPHELRRWLRSAKLSEADTRPLARLQNPESQAWYAGYMVKFVCFYLRVLADEE</sequence>
<reference evidence="1" key="1">
    <citation type="journal article" date="2020" name="Stud. Mycol.">
        <title>101 Dothideomycetes genomes: a test case for predicting lifestyles and emergence of pathogens.</title>
        <authorList>
            <person name="Haridas S."/>
            <person name="Albert R."/>
            <person name="Binder M."/>
            <person name="Bloem J."/>
            <person name="Labutti K."/>
            <person name="Salamov A."/>
            <person name="Andreopoulos B."/>
            <person name="Baker S."/>
            <person name="Barry K."/>
            <person name="Bills G."/>
            <person name="Bluhm B."/>
            <person name="Cannon C."/>
            <person name="Castanera R."/>
            <person name="Culley D."/>
            <person name="Daum C."/>
            <person name="Ezra D."/>
            <person name="Gonzalez J."/>
            <person name="Henrissat B."/>
            <person name="Kuo A."/>
            <person name="Liang C."/>
            <person name="Lipzen A."/>
            <person name="Lutzoni F."/>
            <person name="Magnuson J."/>
            <person name="Mondo S."/>
            <person name="Nolan M."/>
            <person name="Ohm R."/>
            <person name="Pangilinan J."/>
            <person name="Park H.-J."/>
            <person name="Ramirez L."/>
            <person name="Alfaro M."/>
            <person name="Sun H."/>
            <person name="Tritt A."/>
            <person name="Yoshinaga Y."/>
            <person name="Zwiers L.-H."/>
            <person name="Turgeon B."/>
            <person name="Goodwin S."/>
            <person name="Spatafora J."/>
            <person name="Crous P."/>
            <person name="Grigoriev I."/>
        </authorList>
    </citation>
    <scope>NUCLEOTIDE SEQUENCE</scope>
    <source>
        <strain evidence="1">CBS 183.55</strain>
    </source>
</reference>
<dbReference type="Proteomes" id="UP000800082">
    <property type="component" value="Unassembled WGS sequence"/>
</dbReference>
<dbReference type="OrthoDB" id="3796472at2759"/>
<proteinExistence type="predicted"/>
<name>A0A6A5R260_9PLEO</name>
<dbReference type="EMBL" id="ML979068">
    <property type="protein sequence ID" value="KAF1922165.1"/>
    <property type="molecule type" value="Genomic_DNA"/>
</dbReference>
<evidence type="ECO:0000313" key="2">
    <source>
        <dbReference type="Proteomes" id="UP000800082"/>
    </source>
</evidence>
<dbReference type="AlphaFoldDB" id="A0A6A5R260"/>
<feature type="non-terminal residue" evidence="1">
    <location>
        <position position="78"/>
    </location>
</feature>